<feature type="transmembrane region" description="Helical" evidence="9">
    <location>
        <begin position="156"/>
        <end position="182"/>
    </location>
</feature>
<feature type="transmembrane region" description="Helical" evidence="9">
    <location>
        <begin position="317"/>
        <end position="337"/>
    </location>
</feature>
<protein>
    <recommendedName>
        <fullName evidence="12">Sulfite efflux pump SSU1</fullName>
    </recommendedName>
</protein>
<dbReference type="GeneID" id="81593857"/>
<dbReference type="InterPro" id="IPR038665">
    <property type="entry name" value="Voltage-dep_anion_channel_sf"/>
</dbReference>
<dbReference type="Proteomes" id="UP001213681">
    <property type="component" value="Unassembled WGS sequence"/>
</dbReference>
<evidence type="ECO:0000256" key="6">
    <source>
        <dbReference type="ARBA" id="ARBA00022989"/>
    </source>
</evidence>
<dbReference type="AlphaFoldDB" id="A0AAD6G852"/>
<dbReference type="Pfam" id="PF03595">
    <property type="entry name" value="SLAC1"/>
    <property type="match status" value="1"/>
</dbReference>
<evidence type="ECO:0000313" key="10">
    <source>
        <dbReference type="EMBL" id="KAJ5464534.1"/>
    </source>
</evidence>
<keyword evidence="5 9" id="KW-0812">Transmembrane</keyword>
<comment type="caution">
    <text evidence="10">The sequence shown here is derived from an EMBL/GenBank/DDBJ whole genome shotgun (WGS) entry which is preliminary data.</text>
</comment>
<keyword evidence="7 9" id="KW-0472">Membrane</keyword>
<dbReference type="InterPro" id="IPR004695">
    <property type="entry name" value="SLAC1/Mae1/Ssu1/TehA"/>
</dbReference>
<dbReference type="GO" id="GO:0005886">
    <property type="term" value="C:plasma membrane"/>
    <property type="evidence" value="ECO:0007669"/>
    <property type="project" value="UniProtKB-SubCell"/>
</dbReference>
<keyword evidence="11" id="KW-1185">Reference proteome</keyword>
<evidence type="ECO:0000256" key="5">
    <source>
        <dbReference type="ARBA" id="ARBA00022692"/>
    </source>
</evidence>
<feature type="transmembrane region" description="Helical" evidence="9">
    <location>
        <begin position="57"/>
        <end position="75"/>
    </location>
</feature>
<feature type="transmembrane region" description="Helical" evidence="9">
    <location>
        <begin position="194"/>
        <end position="217"/>
    </location>
</feature>
<dbReference type="RefSeq" id="XP_056771381.1">
    <property type="nucleotide sequence ID" value="XM_056903614.1"/>
</dbReference>
<dbReference type="PANTHER" id="PTHR31686">
    <property type="match status" value="1"/>
</dbReference>
<dbReference type="CDD" id="cd09318">
    <property type="entry name" value="TDT_SSU1"/>
    <property type="match status" value="1"/>
</dbReference>
<evidence type="ECO:0000313" key="11">
    <source>
        <dbReference type="Proteomes" id="UP001213681"/>
    </source>
</evidence>
<sequence>MQATDNTSHESDYSTVNDSPQLSSKFPKSTQKSSLPQKPLTKHDQGWRRVVRNFTPSWFSVTMGTGIVSILLHNLPYNGVWIYWISVVIFALNVLLFSMGCIMSILRYTLYPEVFHVMIMHPVQSMFIGTVPMGLATIVNMFVLVCVPVWGEWARYFAWGLWIFDAIISVMTALSLPFVLMARGSETHLSSMTAVWLLPIVTCIVAASSGAIVAEVLPNDQYALWTVLASYVLRGIGVPLALMVMVIYLQRLTLHKLPSKAVIVSVFLPLGPLGQGGYGAMKLGQCAREIFPKTQTLEQASGPTFYTLGSKKFPFNIGWWGFTFPLGVFASSTVQMGTELPSIFFNVLGTIISLCVVILWMIVSVATLRGIVSGKLFVAPCLGDLRVAEEVKDVGKAA</sequence>
<keyword evidence="6 9" id="KW-1133">Transmembrane helix</keyword>
<evidence type="ECO:0000256" key="8">
    <source>
        <dbReference type="SAM" id="MobiDB-lite"/>
    </source>
</evidence>
<feature type="transmembrane region" description="Helical" evidence="9">
    <location>
        <begin position="343"/>
        <end position="368"/>
    </location>
</feature>
<feature type="transmembrane region" description="Helical" evidence="9">
    <location>
        <begin position="127"/>
        <end position="150"/>
    </location>
</feature>
<dbReference type="InterPro" id="IPR051629">
    <property type="entry name" value="Sulfite_efflux_TDT"/>
</dbReference>
<evidence type="ECO:0000256" key="2">
    <source>
        <dbReference type="ARBA" id="ARBA00008566"/>
    </source>
</evidence>
<evidence type="ECO:0000256" key="4">
    <source>
        <dbReference type="ARBA" id="ARBA00022475"/>
    </source>
</evidence>
<organism evidence="10 11">
    <name type="scientific">Penicillium daleae</name>
    <dbReference type="NCBI Taxonomy" id="63821"/>
    <lineage>
        <taxon>Eukaryota</taxon>
        <taxon>Fungi</taxon>
        <taxon>Dikarya</taxon>
        <taxon>Ascomycota</taxon>
        <taxon>Pezizomycotina</taxon>
        <taxon>Eurotiomycetes</taxon>
        <taxon>Eurotiomycetidae</taxon>
        <taxon>Eurotiales</taxon>
        <taxon>Aspergillaceae</taxon>
        <taxon>Penicillium</taxon>
    </lineage>
</organism>
<dbReference type="PANTHER" id="PTHR31686:SF1">
    <property type="entry name" value="SULFITE EFFLUX PUMP SSU1"/>
    <property type="match status" value="1"/>
</dbReference>
<accession>A0AAD6G852</accession>
<evidence type="ECO:0008006" key="12">
    <source>
        <dbReference type="Google" id="ProtNLM"/>
    </source>
</evidence>
<dbReference type="GO" id="GO:0000319">
    <property type="term" value="F:sulfite transmembrane transporter activity"/>
    <property type="evidence" value="ECO:0007669"/>
    <property type="project" value="TreeGrafter"/>
</dbReference>
<evidence type="ECO:0000256" key="7">
    <source>
        <dbReference type="ARBA" id="ARBA00023136"/>
    </source>
</evidence>
<evidence type="ECO:0000256" key="9">
    <source>
        <dbReference type="SAM" id="Phobius"/>
    </source>
</evidence>
<keyword evidence="4" id="KW-1003">Cell membrane</keyword>
<feature type="transmembrane region" description="Helical" evidence="9">
    <location>
        <begin position="223"/>
        <end position="249"/>
    </location>
</feature>
<evidence type="ECO:0000256" key="1">
    <source>
        <dbReference type="ARBA" id="ARBA00004651"/>
    </source>
</evidence>
<dbReference type="EMBL" id="JAPVEA010000001">
    <property type="protein sequence ID" value="KAJ5464534.1"/>
    <property type="molecule type" value="Genomic_DNA"/>
</dbReference>
<name>A0AAD6G852_9EURO</name>
<reference evidence="10" key="2">
    <citation type="journal article" date="2023" name="IMA Fungus">
        <title>Comparative genomic study of the Penicillium genus elucidates a diverse pangenome and 15 lateral gene transfer events.</title>
        <authorList>
            <person name="Petersen C."/>
            <person name="Sorensen T."/>
            <person name="Nielsen M.R."/>
            <person name="Sondergaard T.E."/>
            <person name="Sorensen J.L."/>
            <person name="Fitzpatrick D.A."/>
            <person name="Frisvad J.C."/>
            <person name="Nielsen K.L."/>
        </authorList>
    </citation>
    <scope>NUCLEOTIDE SEQUENCE</scope>
    <source>
        <strain evidence="10">IBT 16125</strain>
    </source>
</reference>
<feature type="region of interest" description="Disordered" evidence="8">
    <location>
        <begin position="1"/>
        <end position="43"/>
    </location>
</feature>
<reference evidence="10" key="1">
    <citation type="submission" date="2022-12" db="EMBL/GenBank/DDBJ databases">
        <authorList>
            <person name="Petersen C."/>
        </authorList>
    </citation>
    <scope>NUCLEOTIDE SEQUENCE</scope>
    <source>
        <strain evidence="10">IBT 16125</strain>
    </source>
</reference>
<proteinExistence type="inferred from homology"/>
<gene>
    <name evidence="10" type="ORF">N7458_000220</name>
</gene>
<feature type="compositionally biased region" description="Polar residues" evidence="8">
    <location>
        <begin position="13"/>
        <end position="36"/>
    </location>
</feature>
<dbReference type="Gene3D" id="1.50.10.150">
    <property type="entry name" value="Voltage-dependent anion channel"/>
    <property type="match status" value="1"/>
</dbReference>
<comment type="similarity">
    <text evidence="2">Belongs to the tellurite-resistance/dicarboxylate transporter (TDT) family.</text>
</comment>
<evidence type="ECO:0000256" key="3">
    <source>
        <dbReference type="ARBA" id="ARBA00022448"/>
    </source>
</evidence>
<comment type="subcellular location">
    <subcellularLocation>
        <location evidence="1">Cell membrane</location>
        <topology evidence="1">Multi-pass membrane protein</topology>
    </subcellularLocation>
</comment>
<feature type="transmembrane region" description="Helical" evidence="9">
    <location>
        <begin position="81"/>
        <end position="106"/>
    </location>
</feature>
<keyword evidence="3" id="KW-0813">Transport</keyword>